<sequence length="209" mass="22686">MEPEIKKCIIIGSSPGSRIPADVDFNDSYVICADGGLDIAKQNNIVPDLLIGDFDSLQSDLPQGVETIRLQTEKDDTDMMAAIREALRRGYNSFTLLCSLGGRMDHSYANLCALQFLVSQGYRAEIADDGCRVFLLSDGRMTLSDLKGCTVSVFPFGSAFCTVSYVGMKYPLRDACISSVNPIGISNVILTNRAQIIVHSGNALIFLLS</sequence>
<evidence type="ECO:0000259" key="6">
    <source>
        <dbReference type="SMART" id="SM00983"/>
    </source>
</evidence>
<evidence type="ECO:0000256" key="5">
    <source>
        <dbReference type="NCBIfam" id="TIGR01378"/>
    </source>
</evidence>
<dbReference type="GO" id="GO:0030975">
    <property type="term" value="F:thiamine binding"/>
    <property type="evidence" value="ECO:0007669"/>
    <property type="project" value="InterPro"/>
</dbReference>
<dbReference type="RefSeq" id="WP_135659305.1">
    <property type="nucleotide sequence ID" value="NZ_SRMQ01000005.1"/>
</dbReference>
<accession>A0A4Z0Y9C2</accession>
<dbReference type="SUPFAM" id="SSF63862">
    <property type="entry name" value="Thiamin pyrophosphokinase, substrate-binding domain"/>
    <property type="match status" value="1"/>
</dbReference>
<dbReference type="GO" id="GO:0006772">
    <property type="term" value="P:thiamine metabolic process"/>
    <property type="evidence" value="ECO:0007669"/>
    <property type="project" value="UniProtKB-UniRule"/>
</dbReference>
<dbReference type="NCBIfam" id="TIGR01378">
    <property type="entry name" value="thi_PPkinase"/>
    <property type="match status" value="1"/>
</dbReference>
<comment type="caution">
    <text evidence="7">The sequence shown here is derived from an EMBL/GenBank/DDBJ whole genome shotgun (WGS) entry which is preliminary data.</text>
</comment>
<proteinExistence type="predicted"/>
<keyword evidence="1 7" id="KW-0808">Transferase</keyword>
<dbReference type="InterPro" id="IPR036759">
    <property type="entry name" value="TPK_catalytic_sf"/>
</dbReference>
<dbReference type="Pfam" id="PF04265">
    <property type="entry name" value="TPK_B1_binding"/>
    <property type="match status" value="1"/>
</dbReference>
<gene>
    <name evidence="7" type="primary">thiN</name>
    <name evidence="7" type="ORF">CAGA_14650</name>
</gene>
<reference evidence="7 8" key="1">
    <citation type="submission" date="2019-04" db="EMBL/GenBank/DDBJ databases">
        <authorList>
            <person name="Poehlein A."/>
            <person name="Bengelsdorf F.R."/>
            <person name="Duerre P."/>
            <person name="Daniel R."/>
        </authorList>
    </citation>
    <scope>NUCLEOTIDE SEQUENCE [LARGE SCALE GENOMIC DNA]</scope>
    <source>
        <strain evidence="7 8">BS-1</strain>
    </source>
</reference>
<dbReference type="InterPro" id="IPR053149">
    <property type="entry name" value="TPK"/>
</dbReference>
<keyword evidence="4" id="KW-0067">ATP-binding</keyword>
<keyword evidence="8" id="KW-1185">Reference proteome</keyword>
<evidence type="ECO:0000313" key="7">
    <source>
        <dbReference type="EMBL" id="TGJ76548.1"/>
    </source>
</evidence>
<dbReference type="SUPFAM" id="SSF63999">
    <property type="entry name" value="Thiamin pyrophosphokinase, catalytic domain"/>
    <property type="match status" value="1"/>
</dbReference>
<dbReference type="PANTHER" id="PTHR41299">
    <property type="entry name" value="THIAMINE PYROPHOSPHOKINASE"/>
    <property type="match status" value="1"/>
</dbReference>
<protein>
    <recommendedName>
        <fullName evidence="5">Thiamine diphosphokinase</fullName>
        <ecNumber evidence="5">2.7.6.2</ecNumber>
    </recommendedName>
</protein>
<dbReference type="InterPro" id="IPR007373">
    <property type="entry name" value="Thiamin_PyroPKinase_B1-bd"/>
</dbReference>
<dbReference type="InterPro" id="IPR007371">
    <property type="entry name" value="TPK_catalytic"/>
</dbReference>
<dbReference type="AlphaFoldDB" id="A0A4Z0Y9C2"/>
<keyword evidence="3 7" id="KW-0418">Kinase</keyword>
<evidence type="ECO:0000256" key="3">
    <source>
        <dbReference type="ARBA" id="ARBA00022777"/>
    </source>
</evidence>
<name>A0A4Z0Y9C2_9FIRM</name>
<dbReference type="Pfam" id="PF04263">
    <property type="entry name" value="TPK_catalytic"/>
    <property type="match status" value="1"/>
</dbReference>
<dbReference type="EMBL" id="SRMQ01000005">
    <property type="protein sequence ID" value="TGJ76548.1"/>
    <property type="molecule type" value="Genomic_DNA"/>
</dbReference>
<dbReference type="GO" id="GO:0009229">
    <property type="term" value="P:thiamine diphosphate biosynthetic process"/>
    <property type="evidence" value="ECO:0007669"/>
    <property type="project" value="InterPro"/>
</dbReference>
<dbReference type="InterPro" id="IPR006282">
    <property type="entry name" value="Thi_PPkinase"/>
</dbReference>
<evidence type="ECO:0000256" key="2">
    <source>
        <dbReference type="ARBA" id="ARBA00022741"/>
    </source>
</evidence>
<dbReference type="SMART" id="SM00983">
    <property type="entry name" value="TPK_B1_binding"/>
    <property type="match status" value="1"/>
</dbReference>
<dbReference type="GO" id="GO:0016301">
    <property type="term" value="F:kinase activity"/>
    <property type="evidence" value="ECO:0007669"/>
    <property type="project" value="UniProtKB-KW"/>
</dbReference>
<evidence type="ECO:0000313" key="8">
    <source>
        <dbReference type="Proteomes" id="UP000297714"/>
    </source>
</evidence>
<keyword evidence="2" id="KW-0547">Nucleotide-binding</keyword>
<dbReference type="GO" id="GO:0005524">
    <property type="term" value="F:ATP binding"/>
    <property type="evidence" value="ECO:0007669"/>
    <property type="project" value="UniProtKB-KW"/>
</dbReference>
<dbReference type="Gene3D" id="3.40.50.10240">
    <property type="entry name" value="Thiamin pyrophosphokinase, catalytic domain"/>
    <property type="match status" value="1"/>
</dbReference>
<dbReference type="EC" id="2.7.6.2" evidence="5"/>
<dbReference type="GO" id="GO:0004788">
    <property type="term" value="F:thiamine diphosphokinase activity"/>
    <property type="evidence" value="ECO:0007669"/>
    <property type="project" value="UniProtKB-UniRule"/>
</dbReference>
<evidence type="ECO:0000256" key="4">
    <source>
        <dbReference type="ARBA" id="ARBA00022840"/>
    </source>
</evidence>
<evidence type="ECO:0000256" key="1">
    <source>
        <dbReference type="ARBA" id="ARBA00022679"/>
    </source>
</evidence>
<dbReference type="PANTHER" id="PTHR41299:SF1">
    <property type="entry name" value="THIAMINE PYROPHOSPHOKINASE"/>
    <property type="match status" value="1"/>
</dbReference>
<dbReference type="OrthoDB" id="9804377at2"/>
<dbReference type="InterPro" id="IPR036371">
    <property type="entry name" value="TPK_B1-bd_sf"/>
</dbReference>
<dbReference type="Proteomes" id="UP000297714">
    <property type="component" value="Unassembled WGS sequence"/>
</dbReference>
<organism evidence="7 8">
    <name type="scientific">Caproiciproducens galactitolivorans</name>
    <dbReference type="NCBI Taxonomy" id="642589"/>
    <lineage>
        <taxon>Bacteria</taxon>
        <taxon>Bacillati</taxon>
        <taxon>Bacillota</taxon>
        <taxon>Clostridia</taxon>
        <taxon>Eubacteriales</taxon>
        <taxon>Acutalibacteraceae</taxon>
        <taxon>Caproiciproducens</taxon>
    </lineage>
</organism>
<dbReference type="CDD" id="cd07995">
    <property type="entry name" value="TPK"/>
    <property type="match status" value="1"/>
</dbReference>
<feature type="domain" description="Thiamin pyrophosphokinase thiamin-binding" evidence="6">
    <location>
        <begin position="139"/>
        <end position="204"/>
    </location>
</feature>